<dbReference type="EMBL" id="JAOWKX010000001">
    <property type="protein sequence ID" value="MCV2883444.1"/>
    <property type="molecule type" value="Genomic_DNA"/>
</dbReference>
<dbReference type="Gene3D" id="3.40.190.10">
    <property type="entry name" value="Periplasmic binding protein-like II"/>
    <property type="match status" value="2"/>
</dbReference>
<dbReference type="SUPFAM" id="SSF53850">
    <property type="entry name" value="Periplasmic binding protein-like II"/>
    <property type="match status" value="1"/>
</dbReference>
<dbReference type="PRINTS" id="PR00039">
    <property type="entry name" value="HTHLYSR"/>
</dbReference>
<proteinExistence type="inferred from homology"/>
<dbReference type="Pfam" id="PF00126">
    <property type="entry name" value="HTH_1"/>
    <property type="match status" value="1"/>
</dbReference>
<dbReference type="SUPFAM" id="SSF46785">
    <property type="entry name" value="Winged helix' DNA-binding domain"/>
    <property type="match status" value="1"/>
</dbReference>
<feature type="domain" description="HTH lysR-type" evidence="5">
    <location>
        <begin position="1"/>
        <end position="63"/>
    </location>
</feature>
<evidence type="ECO:0000256" key="4">
    <source>
        <dbReference type="ARBA" id="ARBA00023163"/>
    </source>
</evidence>
<name>A0ABT3A475_9ALTE</name>
<sequence>MNNRLRFLPFLRAFEASARHQSYSKAASELSVTQAAISQQMRNLESQLGVKLFERVGRGMQLTRAGRVLAEHVTDGIETISRGLNLVSEEEEAGVLTVTAPPSFSSYWLVPRLWQFSQLRPDIAIRIVSSTQYEDLLHSDIDVAIRQDFQATTKLHCEHLYSDPVFAFCSPELLNKVAINQPEDVLSCWLVQPPEPTPYCWTAWLNRAGVNTQGINKDTVEITTWEMSINAVLGGQGICLAANSIASELERRGALVRLFDVALCPGVSYSLVYDDTSPRTKRIEAFTQWMKGEMLRQNLSDQARLCEL</sequence>
<dbReference type="PROSITE" id="PS50931">
    <property type="entry name" value="HTH_LYSR"/>
    <property type="match status" value="1"/>
</dbReference>
<dbReference type="PANTHER" id="PTHR30537">
    <property type="entry name" value="HTH-TYPE TRANSCRIPTIONAL REGULATOR"/>
    <property type="match status" value="1"/>
</dbReference>
<evidence type="ECO:0000313" key="7">
    <source>
        <dbReference type="Proteomes" id="UP001652504"/>
    </source>
</evidence>
<dbReference type="InterPro" id="IPR058163">
    <property type="entry name" value="LysR-type_TF_proteobact-type"/>
</dbReference>
<comment type="similarity">
    <text evidence="1">Belongs to the LysR transcriptional regulatory family.</text>
</comment>
<keyword evidence="4" id="KW-0804">Transcription</keyword>
<dbReference type="RefSeq" id="WP_263710644.1">
    <property type="nucleotide sequence ID" value="NZ_JAOWKX010000001.1"/>
</dbReference>
<evidence type="ECO:0000313" key="6">
    <source>
        <dbReference type="EMBL" id="MCV2883444.1"/>
    </source>
</evidence>
<dbReference type="InterPro" id="IPR005119">
    <property type="entry name" value="LysR_subst-bd"/>
</dbReference>
<evidence type="ECO:0000259" key="5">
    <source>
        <dbReference type="PROSITE" id="PS50931"/>
    </source>
</evidence>
<gene>
    <name evidence="6" type="ORF">OE749_01870</name>
</gene>
<evidence type="ECO:0000256" key="1">
    <source>
        <dbReference type="ARBA" id="ARBA00009437"/>
    </source>
</evidence>
<keyword evidence="2" id="KW-0805">Transcription regulation</keyword>
<dbReference type="InterPro" id="IPR000847">
    <property type="entry name" value="LysR_HTH_N"/>
</dbReference>
<dbReference type="Gene3D" id="1.10.10.10">
    <property type="entry name" value="Winged helix-like DNA-binding domain superfamily/Winged helix DNA-binding domain"/>
    <property type="match status" value="1"/>
</dbReference>
<dbReference type="Pfam" id="PF03466">
    <property type="entry name" value="LysR_substrate"/>
    <property type="match status" value="1"/>
</dbReference>
<keyword evidence="3" id="KW-0238">DNA-binding</keyword>
<protein>
    <submittedName>
        <fullName evidence="6">LysR substrate-binding domain-containing protein</fullName>
    </submittedName>
</protein>
<comment type="caution">
    <text evidence="6">The sequence shown here is derived from an EMBL/GenBank/DDBJ whole genome shotgun (WGS) entry which is preliminary data.</text>
</comment>
<reference evidence="6 7" key="1">
    <citation type="submission" date="2022-10" db="EMBL/GenBank/DDBJ databases">
        <title>Aestuariibacter sp. AA17 isolated from Montipora capitata coral fragment.</title>
        <authorList>
            <person name="Emsley S.A."/>
            <person name="Pfannmuller K.M."/>
            <person name="Loughran R.M."/>
            <person name="Shlafstein M."/>
            <person name="Papke E."/>
            <person name="Saw J.H."/>
            <person name="Ushijima B."/>
            <person name="Videau P."/>
        </authorList>
    </citation>
    <scope>NUCLEOTIDE SEQUENCE [LARGE SCALE GENOMIC DNA]</scope>
    <source>
        <strain evidence="6 7">AA17</strain>
    </source>
</reference>
<keyword evidence="7" id="KW-1185">Reference proteome</keyword>
<dbReference type="PANTHER" id="PTHR30537:SF74">
    <property type="entry name" value="HTH-TYPE TRANSCRIPTIONAL REGULATOR TRPI"/>
    <property type="match status" value="1"/>
</dbReference>
<organism evidence="6 7">
    <name type="scientific">Fluctibacter corallii</name>
    <dbReference type="NCBI Taxonomy" id="2984329"/>
    <lineage>
        <taxon>Bacteria</taxon>
        <taxon>Pseudomonadati</taxon>
        <taxon>Pseudomonadota</taxon>
        <taxon>Gammaproteobacteria</taxon>
        <taxon>Alteromonadales</taxon>
        <taxon>Alteromonadaceae</taxon>
        <taxon>Fluctibacter</taxon>
    </lineage>
</organism>
<evidence type="ECO:0000256" key="3">
    <source>
        <dbReference type="ARBA" id="ARBA00023125"/>
    </source>
</evidence>
<dbReference type="InterPro" id="IPR036390">
    <property type="entry name" value="WH_DNA-bd_sf"/>
</dbReference>
<evidence type="ECO:0000256" key="2">
    <source>
        <dbReference type="ARBA" id="ARBA00023015"/>
    </source>
</evidence>
<dbReference type="InterPro" id="IPR036388">
    <property type="entry name" value="WH-like_DNA-bd_sf"/>
</dbReference>
<accession>A0ABT3A475</accession>
<dbReference type="Proteomes" id="UP001652504">
    <property type="component" value="Unassembled WGS sequence"/>
</dbReference>